<feature type="domain" description="Polysaccharide chain length determinant N-terminal" evidence="8">
    <location>
        <begin position="14"/>
        <end position="107"/>
    </location>
</feature>
<evidence type="ECO:0000259" key="8">
    <source>
        <dbReference type="Pfam" id="PF02706"/>
    </source>
</evidence>
<comment type="caution">
    <text evidence="9">The sequence shown here is derived from an EMBL/GenBank/DDBJ whole genome shotgun (WGS) entry which is preliminary data.</text>
</comment>
<gene>
    <name evidence="9" type="ORF">ACFFJ2_04795</name>
</gene>
<feature type="coiled-coil region" evidence="6">
    <location>
        <begin position="210"/>
        <end position="267"/>
    </location>
</feature>
<dbReference type="Pfam" id="PF02706">
    <property type="entry name" value="Wzz"/>
    <property type="match status" value="1"/>
</dbReference>
<name>A0ABV6D4Z2_9HYPH</name>
<evidence type="ECO:0000313" key="9">
    <source>
        <dbReference type="EMBL" id="MFC0207716.1"/>
    </source>
</evidence>
<dbReference type="PANTHER" id="PTHR32309">
    <property type="entry name" value="TYROSINE-PROTEIN KINASE"/>
    <property type="match status" value="1"/>
</dbReference>
<dbReference type="InterPro" id="IPR003856">
    <property type="entry name" value="LPS_length_determ_N"/>
</dbReference>
<dbReference type="InterPro" id="IPR005700">
    <property type="entry name" value="EPS_ExoP-like"/>
</dbReference>
<keyword evidence="2" id="KW-1003">Cell membrane</keyword>
<accession>A0ABV6D4Z2</accession>
<dbReference type="InterPro" id="IPR027417">
    <property type="entry name" value="P-loop_NTPase"/>
</dbReference>
<evidence type="ECO:0000256" key="2">
    <source>
        <dbReference type="ARBA" id="ARBA00022475"/>
    </source>
</evidence>
<reference evidence="9 10" key="1">
    <citation type="submission" date="2024-09" db="EMBL/GenBank/DDBJ databases">
        <authorList>
            <person name="Sun Q."/>
            <person name="Mori K."/>
        </authorList>
    </citation>
    <scope>NUCLEOTIDE SEQUENCE [LARGE SCALE GENOMIC DNA]</scope>
    <source>
        <strain evidence="9 10">CCM 8543</strain>
    </source>
</reference>
<feature type="transmembrane region" description="Helical" evidence="7">
    <location>
        <begin position="31"/>
        <end position="53"/>
    </location>
</feature>
<dbReference type="NCBIfam" id="TIGR01005">
    <property type="entry name" value="eps_transp_fam"/>
    <property type="match status" value="1"/>
</dbReference>
<dbReference type="PANTHER" id="PTHR32309:SF13">
    <property type="entry name" value="FERRIC ENTEROBACTIN TRANSPORT PROTEIN FEPE"/>
    <property type="match status" value="1"/>
</dbReference>
<evidence type="ECO:0000256" key="1">
    <source>
        <dbReference type="ARBA" id="ARBA00004651"/>
    </source>
</evidence>
<keyword evidence="6" id="KW-0175">Coiled coil</keyword>
<keyword evidence="10" id="KW-1185">Reference proteome</keyword>
<feature type="coiled-coil region" evidence="6">
    <location>
        <begin position="293"/>
        <end position="401"/>
    </location>
</feature>
<dbReference type="EMBL" id="JBHLXD010000005">
    <property type="protein sequence ID" value="MFC0207716.1"/>
    <property type="molecule type" value="Genomic_DNA"/>
</dbReference>
<comment type="subcellular location">
    <subcellularLocation>
        <location evidence="1">Cell membrane</location>
        <topology evidence="1">Multi-pass membrane protein</topology>
    </subcellularLocation>
</comment>
<evidence type="ECO:0000256" key="6">
    <source>
        <dbReference type="SAM" id="Coils"/>
    </source>
</evidence>
<keyword evidence="4 7" id="KW-1133">Transmembrane helix</keyword>
<dbReference type="Proteomes" id="UP001589755">
    <property type="component" value="Unassembled WGS sequence"/>
</dbReference>
<dbReference type="RefSeq" id="WP_261520936.1">
    <property type="nucleotide sequence ID" value="NZ_JAODNW010000014.1"/>
</dbReference>
<evidence type="ECO:0000256" key="7">
    <source>
        <dbReference type="SAM" id="Phobius"/>
    </source>
</evidence>
<dbReference type="Gene3D" id="3.40.50.300">
    <property type="entry name" value="P-loop containing nucleotide triphosphate hydrolases"/>
    <property type="match status" value="1"/>
</dbReference>
<keyword evidence="3 7" id="KW-0812">Transmembrane</keyword>
<sequence>MSSDIRKAGDLDVDVDLAHLFASLRRRWRRIAVFAFAMTAIAFLIAVTATPLYRAETRLLIEMRESVYTRPQLAEAGERAALDSEGVASQAEIISSTEILTQVARELDLASREEFEAAGPSLPGRLLIALGLKSDPAATPPEERVLEAFREKLQVYRVENSRVIVIRFSSEDPELAARVPNAIADAYVASQRAAKAQSNEDATEWLEPEIADLRQRVREAEERVAAFRARSDLLIGQNNTVLATQQLAELSSELSRVRAGRAAAEAKAQAVRTAIERGTALDTLPDVLASGLIQRLREQQVELRAQIADLSTALLSSHPRIRALQSRLADLNAQIRAETVKVLEGLEQEAQTARLRERELMADLATLKAESARAEEEQVELRALEREATAQRELLESYLTRYREAAARGERNYLPVDARIFSRAIAPAEPYFPKVLPITLAAFAGSLLVMGVVVLLQELFSGRALRPAAATFTPVEQVEMPPARAQEAAPGRGAPPDEVNVEAAAEALISTGVARAIFISPEGDEAAATAVLVAREVADAGLRVLLLDLTATGAASWPTLESDVYPGITNLLAAEARFSDVIHGDLYSACHVIPIGTADPARAMRGIDRLPIIMSSLTTAYDLVVVECGAAEATALARIVDEDARLLVSVLDPKDGAVATTAETLRAAGLGTPLLVSPAGRIPPPAPPGRDVA</sequence>
<protein>
    <submittedName>
        <fullName evidence="9">GumC family protein</fullName>
    </submittedName>
</protein>
<evidence type="ECO:0000256" key="5">
    <source>
        <dbReference type="ARBA" id="ARBA00023136"/>
    </source>
</evidence>
<proteinExistence type="predicted"/>
<keyword evidence="5 7" id="KW-0472">Membrane</keyword>
<evidence type="ECO:0000256" key="4">
    <source>
        <dbReference type="ARBA" id="ARBA00022989"/>
    </source>
</evidence>
<organism evidence="9 10">
    <name type="scientific">Chelativorans intermedius</name>
    <dbReference type="NCBI Taxonomy" id="515947"/>
    <lineage>
        <taxon>Bacteria</taxon>
        <taxon>Pseudomonadati</taxon>
        <taxon>Pseudomonadota</taxon>
        <taxon>Alphaproteobacteria</taxon>
        <taxon>Hyphomicrobiales</taxon>
        <taxon>Phyllobacteriaceae</taxon>
        <taxon>Chelativorans</taxon>
    </lineage>
</organism>
<dbReference type="InterPro" id="IPR050445">
    <property type="entry name" value="Bact_polysacc_biosynth/exp"/>
</dbReference>
<evidence type="ECO:0000256" key="3">
    <source>
        <dbReference type="ARBA" id="ARBA00022692"/>
    </source>
</evidence>
<dbReference type="SUPFAM" id="SSF52540">
    <property type="entry name" value="P-loop containing nucleoside triphosphate hydrolases"/>
    <property type="match status" value="1"/>
</dbReference>
<evidence type="ECO:0000313" key="10">
    <source>
        <dbReference type="Proteomes" id="UP001589755"/>
    </source>
</evidence>